<evidence type="ECO:0000256" key="1">
    <source>
        <dbReference type="ARBA" id="ARBA00022741"/>
    </source>
</evidence>
<evidence type="ECO:0000256" key="3">
    <source>
        <dbReference type="ARBA" id="ARBA00022806"/>
    </source>
</evidence>
<dbReference type="CDD" id="cd00593">
    <property type="entry name" value="RIBOc"/>
    <property type="match status" value="2"/>
</dbReference>
<accession>A0A0R0LY68</accession>
<feature type="region of interest" description="Disordered" evidence="5">
    <location>
        <begin position="1059"/>
        <end position="1081"/>
    </location>
</feature>
<evidence type="ECO:0000313" key="8">
    <source>
        <dbReference type="Proteomes" id="UP000051530"/>
    </source>
</evidence>
<feature type="domain" description="RNase III" evidence="6">
    <location>
        <begin position="1130"/>
        <end position="1260"/>
    </location>
</feature>
<dbReference type="OrthoDB" id="416741at2759"/>
<reference evidence="7 8" key="1">
    <citation type="submission" date="2015-07" db="EMBL/GenBank/DDBJ databases">
        <title>The genome of Pseudoloma neurophilia, a relevant intracellular parasite of the zebrafish.</title>
        <authorList>
            <person name="Ndikumana S."/>
            <person name="Pelin A."/>
            <person name="Sanders J."/>
            <person name="Corradi N."/>
        </authorList>
    </citation>
    <scope>NUCLEOTIDE SEQUENCE [LARGE SCALE GENOMIC DNA]</scope>
    <source>
        <strain evidence="7 8">MK1</strain>
    </source>
</reference>
<dbReference type="Pfam" id="PF03368">
    <property type="entry name" value="Dicer_dimer"/>
    <property type="match status" value="1"/>
</dbReference>
<dbReference type="PANTHER" id="PTHR14950">
    <property type="entry name" value="DICER-RELATED"/>
    <property type="match status" value="1"/>
</dbReference>
<dbReference type="GO" id="GO:0006396">
    <property type="term" value="P:RNA processing"/>
    <property type="evidence" value="ECO:0007669"/>
    <property type="project" value="InterPro"/>
</dbReference>
<dbReference type="VEuPathDB" id="MicrosporidiaDB:M153_3720001104"/>
<dbReference type="EMBL" id="LGUB01000131">
    <property type="protein sequence ID" value="KRH94138.1"/>
    <property type="molecule type" value="Genomic_DNA"/>
</dbReference>
<comment type="caution">
    <text evidence="7">The sequence shown here is derived from an EMBL/GenBank/DDBJ whole genome shotgun (WGS) entry which is preliminary data.</text>
</comment>
<keyword evidence="1" id="KW-0547">Nucleotide-binding</keyword>
<dbReference type="Gene3D" id="1.10.1520.10">
    <property type="entry name" value="Ribonuclease III domain"/>
    <property type="match status" value="2"/>
</dbReference>
<evidence type="ECO:0000256" key="5">
    <source>
        <dbReference type="SAM" id="MobiDB-lite"/>
    </source>
</evidence>
<evidence type="ECO:0000259" key="6">
    <source>
        <dbReference type="PROSITE" id="PS50142"/>
    </source>
</evidence>
<dbReference type="Pfam" id="PF00636">
    <property type="entry name" value="Ribonuclease_3"/>
    <property type="match status" value="2"/>
</dbReference>
<feature type="domain" description="RNase III" evidence="6">
    <location>
        <begin position="802"/>
        <end position="976"/>
    </location>
</feature>
<gene>
    <name evidence="7" type="ORF">M153_3720001104</name>
</gene>
<organism evidence="7 8">
    <name type="scientific">Pseudoloma neurophilia</name>
    <dbReference type="NCBI Taxonomy" id="146866"/>
    <lineage>
        <taxon>Eukaryota</taxon>
        <taxon>Fungi</taxon>
        <taxon>Fungi incertae sedis</taxon>
        <taxon>Microsporidia</taxon>
        <taxon>Pseudoloma</taxon>
    </lineage>
</organism>
<dbReference type="SUPFAM" id="SSF69065">
    <property type="entry name" value="RNase III domain-like"/>
    <property type="match status" value="2"/>
</dbReference>
<dbReference type="InterPro" id="IPR000999">
    <property type="entry name" value="RNase_III_dom"/>
</dbReference>
<dbReference type="GO" id="GO:0004386">
    <property type="term" value="F:helicase activity"/>
    <property type="evidence" value="ECO:0007669"/>
    <property type="project" value="UniProtKB-KW"/>
</dbReference>
<proteinExistence type="predicted"/>
<evidence type="ECO:0000256" key="4">
    <source>
        <dbReference type="ARBA" id="ARBA00022840"/>
    </source>
</evidence>
<keyword evidence="3" id="KW-0347">Helicase</keyword>
<evidence type="ECO:0000313" key="7">
    <source>
        <dbReference type="EMBL" id="KRH94138.1"/>
    </source>
</evidence>
<dbReference type="PROSITE" id="PS50142">
    <property type="entry name" value="RNASE_3_2"/>
    <property type="match status" value="2"/>
</dbReference>
<dbReference type="InterPro" id="IPR036389">
    <property type="entry name" value="RNase_III_sf"/>
</dbReference>
<name>A0A0R0LY68_9MICR</name>
<dbReference type="GO" id="GO:0005524">
    <property type="term" value="F:ATP binding"/>
    <property type="evidence" value="ECO:0007669"/>
    <property type="project" value="UniProtKB-KW"/>
</dbReference>
<keyword evidence="8" id="KW-1185">Reference proteome</keyword>
<sequence>MVPDCNSIFQSDQQTDQIIADICKKYEKVLLVVEDKNEEYQTNLDDFRSLNIHENTVSHRMITLRSMFFYLVRKGFLKAKDFDVCILRFKHLTKMEISTFQVFYRLNSDDSVNLRVYTFLDEIKDQDDIYLESKLYKKLDDLSDINKEKNVQMLYFTPEITSKQRDYLQLKKILNFEDPQNLEEISYKLVFKKIVQKIKIDKFSAKRSENYKTVHVDEEKLRKISLNYLRLRMLKTILEQNANKKIYVVCKRAILLNTINFFNKYTENIDLIIYFDIMDVDISASKAIFFIDFRTNIEDLAKITLKYDQTKNSSQFLTNVLDNKPEDAIRTEEGAYVEKSHSHVILNRILTNIKHVFEQHLFFLSNLSYSDAYIMKGQNFKCFMKLPEISDHSLFTRQFVSENMPSKKEALHDVTFSILNQMLKEGCVSGNFVPNPEFFILCDFYKTRLQKTYDFNIELLQEFDREYLANYKRVERAPFDYYIELLQDIELKCRPKYFTKVYNWIFLLLRKFAKRYPNLNLRNKFKQKYMVTFKRENTIIVKSRAIPRCFTSTESLHLFSIKSETFELGILCGESFKGAFEFDGIKYRYIGKKRINVDEFNKIAMFNVVFFGINYKKRGMSSNYNYFVVPLQNDEIFVQKFVGDFYTNQNCTENLLFNPFNRNFYIFDSWVDKNAYKSITYDHVNFTKKESVNFEDSGKIPSQKIDETLVDSSEVDENVAVYDENNSRTINQSDSQSSCPKDNLKIETCQTYNIFEYFEQRYAIKLQYTDQNAKNLMYLAKSYSRKMKDTQKFYFLTELTRVSPFKSNIAFQFDFFKNAFAYFEVLSLAAQAQQDMNLPISVNLLSQCFMSKNDKYPNYERYEFFGDCVLKYLVTKFFLICYDKPIGTLVDTKCRIIRNSNLTRIGRKISLESYFSNLLFQPPSLADATSKNLQDFFKFNHMGYNPSVAINQELCTEKTYADIIEAILGACYLENGMEKTEKLIFDLEIIQTNNYKLVDFKDENSEINTTEAVDSSLLDSKMSMSFGTNINFVMSSSEEDVDQILKNLDHDSMDVVNNSLLNSNNNEKQGKNQNGIDGNGISKKAKTQFDAPRFDIKRYLLCQNDPNYMFYNNFVRTAASFTNAMKIEDIQKVEKILKYQFKHKGFLEKAMIHPSSNTNIFGTRQYFEKLELAGDSILDVLVTDEIFSSSSCPYELHEKRKDLVCNQIFGNVLFNSKLYKYAQTCFSHSDLVESHQHNSYKKIYGDIFEAINGAILLDCQYDIHKFKEIWNKSIKKMLFDCFRIRASNQNQ</sequence>
<keyword evidence="2" id="KW-0378">Hydrolase</keyword>
<dbReference type="Proteomes" id="UP000051530">
    <property type="component" value="Unassembled WGS sequence"/>
</dbReference>
<dbReference type="SMART" id="SM00535">
    <property type="entry name" value="RIBOc"/>
    <property type="match status" value="2"/>
</dbReference>
<dbReference type="GO" id="GO:0004525">
    <property type="term" value="F:ribonuclease III activity"/>
    <property type="evidence" value="ECO:0007669"/>
    <property type="project" value="InterPro"/>
</dbReference>
<dbReference type="InterPro" id="IPR005034">
    <property type="entry name" value="Dicer_dimerisation"/>
</dbReference>
<evidence type="ECO:0000256" key="2">
    <source>
        <dbReference type="ARBA" id="ARBA00022801"/>
    </source>
</evidence>
<keyword evidence="4" id="KW-0067">ATP-binding</keyword>
<feature type="compositionally biased region" description="Low complexity" evidence="5">
    <location>
        <begin position="1059"/>
        <end position="1075"/>
    </location>
</feature>
<protein>
    <submittedName>
        <fullName evidence="7">DsRNA-specific nuclease Dicer, ribonuclease</fullName>
    </submittedName>
</protein>